<proteinExistence type="predicted"/>
<dbReference type="InterPro" id="IPR027417">
    <property type="entry name" value="P-loop_NTPase"/>
</dbReference>
<comment type="caution">
    <text evidence="5">The sequence shown here is derived from an EMBL/GenBank/DDBJ whole genome shotgun (WGS) entry which is preliminary data.</text>
</comment>
<dbReference type="InterPro" id="IPR008995">
    <property type="entry name" value="Mo/tungstate-bd_C_term_dom"/>
</dbReference>
<dbReference type="SMART" id="SM00382">
    <property type="entry name" value="AAA"/>
    <property type="match status" value="1"/>
</dbReference>
<dbReference type="PANTHER" id="PTHR42781:SF4">
    <property type="entry name" value="SPERMIDINE_PUTRESCINE IMPORT ATP-BINDING PROTEIN POTA"/>
    <property type="match status" value="1"/>
</dbReference>
<dbReference type="InterPro" id="IPR050093">
    <property type="entry name" value="ABC_SmlMolc_Importer"/>
</dbReference>
<evidence type="ECO:0000259" key="4">
    <source>
        <dbReference type="PROSITE" id="PS50893"/>
    </source>
</evidence>
<dbReference type="SUPFAM" id="SSF50331">
    <property type="entry name" value="MOP-like"/>
    <property type="match status" value="1"/>
</dbReference>
<dbReference type="GO" id="GO:0016887">
    <property type="term" value="F:ATP hydrolysis activity"/>
    <property type="evidence" value="ECO:0007669"/>
    <property type="project" value="InterPro"/>
</dbReference>
<dbReference type="Gene3D" id="3.40.50.300">
    <property type="entry name" value="P-loop containing nucleotide triphosphate hydrolases"/>
    <property type="match status" value="1"/>
</dbReference>
<sequence length="547" mass="58246">MAGPQPLGRTGLGGSAFGPAAGAFPGGFGHSAFAFSAVPPRLAFGKAHRCDLPLPRRGAGPVHGGLGPGGAHRRRCLCASELGARKARHHLRGSPLVRPHPGHAAGQQTRAFGCSGAGLWSGLGGVWRHRYRGRNHPRAHRNPGHRGLHGVKRRGAAVGCPTGFGFGAGGRFGPGCGAVLGETVNPALELQGLVVRRGSFQLGPVNLTVAAGEYLVVLGPSGAGKTVLLETMAGWHPAAQGAVLCQGQPVLAVPPRERRMAYLSQRLPLLPRSSVLENLTFGVRCRGESPDRELLQHLVAMLGLEGLLERGDVRTLSRGEQQRVALAQALLTRPRILLLDEPSTALDPHRKPELWQLLRTLHREFSCTVVHVTHDRNEAFFLGQRVAVVLAGKLHQLATPQELYHQPATLAVAQFLSPENLWPVASATPEGSGLRVTLAVPVTLEVARRGPAAFVGIRPEEVAIIDPHRPLGPQVQHNLFPATVRDLVFLDGQAQVNMTTPQGLAVTARVPLCTALDRGLKVGQEVQLCLKPRSLFLLPPNEASPEL</sequence>
<gene>
    <name evidence="5" type="ORF">ENP06_00740</name>
</gene>
<evidence type="ECO:0000256" key="3">
    <source>
        <dbReference type="ARBA" id="ARBA00022840"/>
    </source>
</evidence>
<dbReference type="GO" id="GO:0005524">
    <property type="term" value="F:ATP binding"/>
    <property type="evidence" value="ECO:0007669"/>
    <property type="project" value="UniProtKB-KW"/>
</dbReference>
<dbReference type="InterPro" id="IPR003593">
    <property type="entry name" value="AAA+_ATPase"/>
</dbReference>
<keyword evidence="1" id="KW-0813">Transport</keyword>
<feature type="domain" description="ABC transporter" evidence="4">
    <location>
        <begin position="179"/>
        <end position="416"/>
    </location>
</feature>
<dbReference type="InterPro" id="IPR013611">
    <property type="entry name" value="Transp-assoc_OB_typ2"/>
</dbReference>
<keyword evidence="3 5" id="KW-0067">ATP-binding</keyword>
<evidence type="ECO:0000256" key="2">
    <source>
        <dbReference type="ARBA" id="ARBA00022741"/>
    </source>
</evidence>
<name>A0A7V2EEL5_9BACT</name>
<evidence type="ECO:0000256" key="1">
    <source>
        <dbReference type="ARBA" id="ARBA00022448"/>
    </source>
</evidence>
<dbReference type="InterPro" id="IPR003439">
    <property type="entry name" value="ABC_transporter-like_ATP-bd"/>
</dbReference>
<reference evidence="5" key="1">
    <citation type="journal article" date="2020" name="mSystems">
        <title>Genome- and Community-Level Interaction Insights into Carbon Utilization and Element Cycling Functions of Hydrothermarchaeota in Hydrothermal Sediment.</title>
        <authorList>
            <person name="Zhou Z."/>
            <person name="Liu Y."/>
            <person name="Xu W."/>
            <person name="Pan J."/>
            <person name="Luo Z.H."/>
            <person name="Li M."/>
        </authorList>
    </citation>
    <scope>NUCLEOTIDE SEQUENCE [LARGE SCALE GENOMIC DNA]</scope>
    <source>
        <strain evidence="5">SpSt-186</strain>
    </source>
</reference>
<keyword evidence="2" id="KW-0547">Nucleotide-binding</keyword>
<dbReference type="PROSITE" id="PS50893">
    <property type="entry name" value="ABC_TRANSPORTER_2"/>
    <property type="match status" value="1"/>
</dbReference>
<dbReference type="Pfam" id="PF00005">
    <property type="entry name" value="ABC_tran"/>
    <property type="match status" value="1"/>
</dbReference>
<accession>A0A7V2EEL5</accession>
<dbReference type="EMBL" id="DSHW01000055">
    <property type="protein sequence ID" value="HEQ87922.1"/>
    <property type="molecule type" value="Genomic_DNA"/>
</dbReference>
<dbReference type="PANTHER" id="PTHR42781">
    <property type="entry name" value="SPERMIDINE/PUTRESCINE IMPORT ATP-BINDING PROTEIN POTA"/>
    <property type="match status" value="1"/>
</dbReference>
<dbReference type="GO" id="GO:0022857">
    <property type="term" value="F:transmembrane transporter activity"/>
    <property type="evidence" value="ECO:0007669"/>
    <property type="project" value="InterPro"/>
</dbReference>
<evidence type="ECO:0000313" key="5">
    <source>
        <dbReference type="EMBL" id="HEQ87922.1"/>
    </source>
</evidence>
<protein>
    <submittedName>
        <fullName evidence="5">ABC transporter ATP-binding protein</fullName>
    </submittedName>
</protein>
<dbReference type="Gene3D" id="2.40.50.100">
    <property type="match status" value="1"/>
</dbReference>
<dbReference type="AlphaFoldDB" id="A0A7V2EEL5"/>
<organism evidence="5">
    <name type="scientific">Thermoanaerobaculum aquaticum</name>
    <dbReference type="NCBI Taxonomy" id="1312852"/>
    <lineage>
        <taxon>Bacteria</taxon>
        <taxon>Pseudomonadati</taxon>
        <taxon>Acidobacteriota</taxon>
        <taxon>Thermoanaerobaculia</taxon>
        <taxon>Thermoanaerobaculales</taxon>
        <taxon>Thermoanaerobaculaceae</taxon>
        <taxon>Thermoanaerobaculum</taxon>
    </lineage>
</organism>
<dbReference type="Pfam" id="PF08402">
    <property type="entry name" value="TOBE_2"/>
    <property type="match status" value="1"/>
</dbReference>
<dbReference type="GO" id="GO:0043190">
    <property type="term" value="C:ATP-binding cassette (ABC) transporter complex"/>
    <property type="evidence" value="ECO:0007669"/>
    <property type="project" value="InterPro"/>
</dbReference>
<dbReference type="SUPFAM" id="SSF52540">
    <property type="entry name" value="P-loop containing nucleoside triphosphate hydrolases"/>
    <property type="match status" value="1"/>
</dbReference>